<keyword evidence="1" id="KW-0812">Transmembrane</keyword>
<dbReference type="CDD" id="cd21416">
    <property type="entry name" value="HDC_protein"/>
    <property type="match status" value="1"/>
</dbReference>
<accession>A0ABQ3DXQ6</accession>
<comment type="caution">
    <text evidence="2">The sequence shown here is derived from an EMBL/GenBank/DDBJ whole genome shotgun (WGS) entry which is preliminary data.</text>
</comment>
<feature type="transmembrane region" description="Helical" evidence="1">
    <location>
        <begin position="143"/>
        <end position="166"/>
    </location>
</feature>
<evidence type="ECO:0000313" key="2">
    <source>
        <dbReference type="EMBL" id="GHB18993.1"/>
    </source>
</evidence>
<keyword evidence="1" id="KW-0472">Membrane</keyword>
<dbReference type="Proteomes" id="UP000637980">
    <property type="component" value="Unassembled WGS sequence"/>
</dbReference>
<feature type="transmembrane region" description="Helical" evidence="1">
    <location>
        <begin position="364"/>
        <end position="392"/>
    </location>
</feature>
<keyword evidence="1" id="KW-1133">Transmembrane helix</keyword>
<reference evidence="3" key="1">
    <citation type="journal article" date="2019" name="Int. J. Syst. Evol. Microbiol.">
        <title>The Global Catalogue of Microorganisms (GCM) 10K type strain sequencing project: providing services to taxonomists for standard genome sequencing and annotation.</title>
        <authorList>
            <consortium name="The Broad Institute Genomics Platform"/>
            <consortium name="The Broad Institute Genome Sequencing Center for Infectious Disease"/>
            <person name="Wu L."/>
            <person name="Ma J."/>
        </authorList>
    </citation>
    <scope>NUCLEOTIDE SEQUENCE [LARGE SCALE GENOMIC DNA]</scope>
    <source>
        <strain evidence="3">KCTC 12861</strain>
    </source>
</reference>
<feature type="transmembrane region" description="Helical" evidence="1">
    <location>
        <begin position="27"/>
        <end position="46"/>
    </location>
</feature>
<protein>
    <submittedName>
        <fullName evidence="2">Membrane protein</fullName>
    </submittedName>
</protein>
<organism evidence="2 3">
    <name type="scientific">Pseudovibrio japonicus</name>
    <dbReference type="NCBI Taxonomy" id="366534"/>
    <lineage>
        <taxon>Bacteria</taxon>
        <taxon>Pseudomonadati</taxon>
        <taxon>Pseudomonadota</taxon>
        <taxon>Alphaproteobacteria</taxon>
        <taxon>Hyphomicrobiales</taxon>
        <taxon>Stappiaceae</taxon>
        <taxon>Pseudovibrio</taxon>
    </lineage>
</organism>
<feature type="transmembrane region" description="Helical" evidence="1">
    <location>
        <begin position="83"/>
        <end position="106"/>
    </location>
</feature>
<sequence length="393" mass="41720">MNSILAFAVLALIVAAGDMVATKTKGAIPSLFFASLLILLGFWFIIPQEIFEAAGLSSIAPVVLYLAYVHLGSLLDLRELSRQWVTILISLGAMVGATIFVLALGIPLLGFQTAVAGAGPITGGIISALIVNEKATSIGLPDLGLIATLIIITQGFVGYPLSAILLRREAKKVLQDRFPAGEPESASPKANVKATRKYLIPQLPKGYETAAVHLLRVSCVALLAIFLSDLADAWVRIHPAVFCLIFGMLAAQLGWIKRAPLTEGNSFGLALFIIVAYLITSLHSLTPESLGQILVPVVGTIALGSVGLILGSLIIARILKVSPHMAVTVGLTALYGFPGTYLLAEEAAKGASSTEEEYKFLLDWFLPKMLVAGFVTLDLISVIITSILMNYLN</sequence>
<feature type="transmembrane region" description="Helical" evidence="1">
    <location>
        <begin position="113"/>
        <end position="131"/>
    </location>
</feature>
<evidence type="ECO:0000256" key="1">
    <source>
        <dbReference type="SAM" id="Phobius"/>
    </source>
</evidence>
<feature type="transmembrane region" description="Helical" evidence="1">
    <location>
        <begin position="326"/>
        <end position="344"/>
    </location>
</feature>
<keyword evidence="3" id="KW-1185">Reference proteome</keyword>
<dbReference type="InterPro" id="IPR049576">
    <property type="entry name" value="HDC-like"/>
</dbReference>
<gene>
    <name evidence="2" type="ORF">GCM10007094_03520</name>
</gene>
<feature type="transmembrane region" description="Helical" evidence="1">
    <location>
        <begin position="297"/>
        <end position="319"/>
    </location>
</feature>
<feature type="transmembrane region" description="Helical" evidence="1">
    <location>
        <begin position="53"/>
        <end position="71"/>
    </location>
</feature>
<dbReference type="RefSeq" id="WP_189434807.1">
    <property type="nucleotide sequence ID" value="NZ_BMXE01000001.1"/>
</dbReference>
<name>A0ABQ3DXQ6_9HYPH</name>
<feature type="transmembrane region" description="Helical" evidence="1">
    <location>
        <begin position="233"/>
        <end position="255"/>
    </location>
</feature>
<dbReference type="EMBL" id="BMXE01000001">
    <property type="protein sequence ID" value="GHB18993.1"/>
    <property type="molecule type" value="Genomic_DNA"/>
</dbReference>
<evidence type="ECO:0000313" key="3">
    <source>
        <dbReference type="Proteomes" id="UP000637980"/>
    </source>
</evidence>
<feature type="transmembrane region" description="Helical" evidence="1">
    <location>
        <begin position="267"/>
        <end position="285"/>
    </location>
</feature>
<proteinExistence type="predicted"/>